<gene>
    <name evidence="6" type="ORF">PO878_08750</name>
</gene>
<dbReference type="Pfam" id="PF00296">
    <property type="entry name" value="Bac_luciferase"/>
    <property type="match status" value="1"/>
</dbReference>
<dbReference type="GO" id="GO:0046306">
    <property type="term" value="P:alkanesulfonate catabolic process"/>
    <property type="evidence" value="ECO:0007669"/>
    <property type="project" value="TreeGrafter"/>
</dbReference>
<dbReference type="Gene3D" id="3.20.20.30">
    <property type="entry name" value="Luciferase-like domain"/>
    <property type="match status" value="1"/>
</dbReference>
<evidence type="ECO:0000256" key="3">
    <source>
        <dbReference type="ARBA" id="ARBA00023002"/>
    </source>
</evidence>
<dbReference type="EMBL" id="CP116942">
    <property type="protein sequence ID" value="WCO68813.1"/>
    <property type="molecule type" value="Genomic_DNA"/>
</dbReference>
<dbReference type="Proteomes" id="UP001216390">
    <property type="component" value="Chromosome"/>
</dbReference>
<dbReference type="AlphaFoldDB" id="A0AAF0BXB3"/>
<dbReference type="KEGG" id="ima:PO878_08750"/>
<reference evidence="6" key="1">
    <citation type="submission" date="2023-01" db="EMBL/GenBank/DDBJ databases">
        <title>The diversity of Class Acidimicrobiia in South China Sea sediment environments and the proposal of Iamia marina sp. nov., a novel species of the genus Iamia.</title>
        <authorList>
            <person name="He Y."/>
            <person name="Tian X."/>
        </authorList>
    </citation>
    <scope>NUCLEOTIDE SEQUENCE</scope>
    <source>
        <strain evidence="6">DSM 19957</strain>
    </source>
</reference>
<feature type="domain" description="Luciferase-like" evidence="5">
    <location>
        <begin position="18"/>
        <end position="266"/>
    </location>
</feature>
<evidence type="ECO:0000259" key="5">
    <source>
        <dbReference type="Pfam" id="PF00296"/>
    </source>
</evidence>
<evidence type="ECO:0000256" key="1">
    <source>
        <dbReference type="ARBA" id="ARBA00022630"/>
    </source>
</evidence>
<dbReference type="PANTHER" id="PTHR42847">
    <property type="entry name" value="ALKANESULFONATE MONOOXYGENASE"/>
    <property type="match status" value="1"/>
</dbReference>
<dbReference type="GO" id="GO:0008726">
    <property type="term" value="F:alkanesulfonate monooxygenase activity"/>
    <property type="evidence" value="ECO:0007669"/>
    <property type="project" value="TreeGrafter"/>
</dbReference>
<protein>
    <submittedName>
        <fullName evidence="6">LLM class flavin-dependent oxidoreductase</fullName>
    </submittedName>
</protein>
<keyword evidence="3" id="KW-0560">Oxidoreductase</keyword>
<dbReference type="InterPro" id="IPR050172">
    <property type="entry name" value="SsuD_RutA_monooxygenase"/>
</dbReference>
<dbReference type="InterPro" id="IPR011251">
    <property type="entry name" value="Luciferase-like_dom"/>
</dbReference>
<accession>A0AAF0BXB3</accession>
<organism evidence="6 7">
    <name type="scientific">Iamia majanohamensis</name>
    <dbReference type="NCBI Taxonomy" id="467976"/>
    <lineage>
        <taxon>Bacteria</taxon>
        <taxon>Bacillati</taxon>
        <taxon>Actinomycetota</taxon>
        <taxon>Acidimicrobiia</taxon>
        <taxon>Acidimicrobiales</taxon>
        <taxon>Iamiaceae</taxon>
        <taxon>Iamia</taxon>
    </lineage>
</organism>
<keyword evidence="7" id="KW-1185">Reference proteome</keyword>
<dbReference type="RefSeq" id="WP_272738328.1">
    <property type="nucleotide sequence ID" value="NZ_CP116942.1"/>
</dbReference>
<proteinExistence type="predicted"/>
<evidence type="ECO:0000256" key="4">
    <source>
        <dbReference type="ARBA" id="ARBA00023033"/>
    </source>
</evidence>
<dbReference type="InterPro" id="IPR036661">
    <property type="entry name" value="Luciferase-like_sf"/>
</dbReference>
<dbReference type="PANTHER" id="PTHR42847:SF4">
    <property type="entry name" value="ALKANESULFONATE MONOOXYGENASE-RELATED"/>
    <property type="match status" value="1"/>
</dbReference>
<name>A0AAF0BXB3_9ACTN</name>
<evidence type="ECO:0000313" key="6">
    <source>
        <dbReference type="EMBL" id="WCO68813.1"/>
    </source>
</evidence>
<keyword evidence="2" id="KW-0288">FMN</keyword>
<dbReference type="SUPFAM" id="SSF51679">
    <property type="entry name" value="Bacterial luciferase-like"/>
    <property type="match status" value="1"/>
</dbReference>
<sequence>MDIGIGLPNSLIGVEGPELVTWARKAEERGFSVLGTIGRIAYDTHEELIALAAAAGATERIDLMPTVLVAPPRQAVLLAKQAATLDAISGGRFRLGIGIGGRDDDYLALGEEPTGKGDALEEVVATCRSVWAGETPEGAELPVGPTPPSPEIVLGGFSEPAFRRAGRIADAFVAGPIPPDAVAGARQVMAEEAEAAGRPAPRLYAATYVALGDDVREEADRNAGSYYAFAPDMAQMIKDNMLRTPEDVQGARDALAEVGVEELCLWPMAAGLDQVDRMADAAGL</sequence>
<evidence type="ECO:0000256" key="2">
    <source>
        <dbReference type="ARBA" id="ARBA00022643"/>
    </source>
</evidence>
<keyword evidence="1" id="KW-0285">Flavoprotein</keyword>
<keyword evidence="4" id="KW-0503">Monooxygenase</keyword>
<evidence type="ECO:0000313" key="7">
    <source>
        <dbReference type="Proteomes" id="UP001216390"/>
    </source>
</evidence>